<dbReference type="AlphaFoldDB" id="A0A4Q2D031"/>
<comment type="caution">
    <text evidence="2">The sequence shown here is derived from an EMBL/GenBank/DDBJ whole genome shotgun (WGS) entry which is preliminary data.</text>
</comment>
<evidence type="ECO:0000313" key="2">
    <source>
        <dbReference type="EMBL" id="RXW11574.1"/>
    </source>
</evidence>
<evidence type="ECO:0000313" key="3">
    <source>
        <dbReference type="Proteomes" id="UP000290288"/>
    </source>
</evidence>
<protein>
    <submittedName>
        <fullName evidence="2">Uncharacterized protein</fullName>
    </submittedName>
</protein>
<proteinExistence type="predicted"/>
<accession>A0A4Q2D031</accession>
<evidence type="ECO:0000256" key="1">
    <source>
        <dbReference type="SAM" id="MobiDB-lite"/>
    </source>
</evidence>
<dbReference type="EMBL" id="SDEE01001779">
    <property type="protein sequence ID" value="RXW11574.1"/>
    <property type="molecule type" value="Genomic_DNA"/>
</dbReference>
<keyword evidence="3" id="KW-1185">Reference proteome</keyword>
<reference evidence="2 3" key="1">
    <citation type="submission" date="2019-01" db="EMBL/GenBank/DDBJ databases">
        <title>Draft genome sequence of Psathyrella aberdarensis IHI B618.</title>
        <authorList>
            <person name="Buettner E."/>
            <person name="Kellner H."/>
        </authorList>
    </citation>
    <scope>NUCLEOTIDE SEQUENCE [LARGE SCALE GENOMIC DNA]</scope>
    <source>
        <strain evidence="2 3">IHI B618</strain>
    </source>
</reference>
<gene>
    <name evidence="2" type="ORF">EST38_g14280</name>
</gene>
<feature type="compositionally biased region" description="Acidic residues" evidence="1">
    <location>
        <begin position="120"/>
        <end position="144"/>
    </location>
</feature>
<sequence>MDAAEFEPKANLPPRYRARFNGLYYLQPASQFSFYPLLNGYFAFKFTWKRYLIKPQKLLRFQKDFQNDADYVPSSSECSDSDASNLSVVRDRYDLGTIAADQAPTLGEKRQTRTRFLILDDSDGNDADEEDADESDADEDDADEVGGVGNVSIDSNGQIVGKRRKHPDFTIESYWGAINPETPPDLVRIVVEVGLAASSTSILPQ</sequence>
<dbReference type="Proteomes" id="UP000290288">
    <property type="component" value="Unassembled WGS sequence"/>
</dbReference>
<feature type="region of interest" description="Disordered" evidence="1">
    <location>
        <begin position="118"/>
        <end position="164"/>
    </location>
</feature>
<name>A0A4Q2D031_9AGAR</name>
<organism evidence="2 3">
    <name type="scientific">Candolleomyces aberdarensis</name>
    <dbReference type="NCBI Taxonomy" id="2316362"/>
    <lineage>
        <taxon>Eukaryota</taxon>
        <taxon>Fungi</taxon>
        <taxon>Dikarya</taxon>
        <taxon>Basidiomycota</taxon>
        <taxon>Agaricomycotina</taxon>
        <taxon>Agaricomycetes</taxon>
        <taxon>Agaricomycetidae</taxon>
        <taxon>Agaricales</taxon>
        <taxon>Agaricineae</taxon>
        <taxon>Psathyrellaceae</taxon>
        <taxon>Candolleomyces</taxon>
    </lineage>
</organism>